<dbReference type="PROSITE" id="PS00012">
    <property type="entry name" value="PHOSPHOPANTETHEINE"/>
    <property type="match status" value="2"/>
</dbReference>
<reference evidence="7" key="1">
    <citation type="submission" date="2019-07" db="EMBL/GenBank/DDBJ databases">
        <title>Genomic Encyclopedia of Type Strains, Phase IV (KMG-IV): sequencing the most valuable type-strain genomes for metagenomic binning, comparative biology and taxonomic classification.</title>
        <authorList>
            <person name="Goeker M."/>
        </authorList>
    </citation>
    <scope>NUCLEOTIDE SEQUENCE</scope>
    <source>
        <strain evidence="7">DSM 44596</strain>
    </source>
</reference>
<dbReference type="FunFam" id="3.40.50.980:FF:000002">
    <property type="entry name" value="Enterobactin synthetase component F"/>
    <property type="match status" value="1"/>
</dbReference>
<dbReference type="FunFam" id="3.30.559.30:FF:000001">
    <property type="entry name" value="Non-ribosomal peptide synthetase"/>
    <property type="match status" value="1"/>
</dbReference>
<dbReference type="InterPro" id="IPR023213">
    <property type="entry name" value="CAT-like_dom_sf"/>
</dbReference>
<dbReference type="InterPro" id="IPR001242">
    <property type="entry name" value="Condensation_dom"/>
</dbReference>
<proteinExistence type="predicted"/>
<dbReference type="GO" id="GO:0043041">
    <property type="term" value="P:amino acid activation for nonribosomal peptide biosynthetic process"/>
    <property type="evidence" value="ECO:0007669"/>
    <property type="project" value="TreeGrafter"/>
</dbReference>
<dbReference type="Pfam" id="PF13193">
    <property type="entry name" value="AMP-binding_C"/>
    <property type="match status" value="3"/>
</dbReference>
<dbReference type="InterPro" id="IPR006162">
    <property type="entry name" value="Ppantetheine_attach_site"/>
</dbReference>
<dbReference type="Pfam" id="PF00668">
    <property type="entry name" value="Condensation"/>
    <property type="match status" value="3"/>
</dbReference>
<dbReference type="Gene3D" id="3.40.50.980">
    <property type="match status" value="6"/>
</dbReference>
<feature type="domain" description="Carrier" evidence="6">
    <location>
        <begin position="3053"/>
        <end position="3127"/>
    </location>
</feature>
<dbReference type="Gene3D" id="2.30.38.10">
    <property type="entry name" value="Luciferase, Domain 3"/>
    <property type="match status" value="3"/>
</dbReference>
<evidence type="ECO:0000259" key="6">
    <source>
        <dbReference type="PROSITE" id="PS50075"/>
    </source>
</evidence>
<dbReference type="GO" id="GO:0009366">
    <property type="term" value="C:enterobactin synthetase complex"/>
    <property type="evidence" value="ECO:0007669"/>
    <property type="project" value="TreeGrafter"/>
</dbReference>
<dbReference type="SMART" id="SM00823">
    <property type="entry name" value="PKS_PP"/>
    <property type="match status" value="3"/>
</dbReference>
<dbReference type="InterPro" id="IPR025110">
    <property type="entry name" value="AMP-bd_C"/>
</dbReference>
<dbReference type="Gene3D" id="3.30.559.10">
    <property type="entry name" value="Chloramphenicol acetyltransferase-like domain"/>
    <property type="match status" value="4"/>
</dbReference>
<dbReference type="InterPro" id="IPR010071">
    <property type="entry name" value="AA_adenyl_dom"/>
</dbReference>
<dbReference type="GO" id="GO:0009239">
    <property type="term" value="P:enterobactin biosynthetic process"/>
    <property type="evidence" value="ECO:0007669"/>
    <property type="project" value="TreeGrafter"/>
</dbReference>
<feature type="domain" description="Carrier" evidence="6">
    <location>
        <begin position="960"/>
        <end position="1035"/>
    </location>
</feature>
<dbReference type="GO" id="GO:0008610">
    <property type="term" value="P:lipid biosynthetic process"/>
    <property type="evidence" value="ECO:0007669"/>
    <property type="project" value="UniProtKB-ARBA"/>
</dbReference>
<dbReference type="PROSITE" id="PS00455">
    <property type="entry name" value="AMP_BINDING"/>
    <property type="match status" value="3"/>
</dbReference>
<dbReference type="CDD" id="cd17646">
    <property type="entry name" value="A_NRPS_AB3403-like"/>
    <property type="match status" value="1"/>
</dbReference>
<dbReference type="Gene3D" id="1.10.1200.10">
    <property type="entry name" value="ACP-like"/>
    <property type="match status" value="3"/>
</dbReference>
<dbReference type="Gene3D" id="3.30.300.30">
    <property type="match status" value="3"/>
</dbReference>
<dbReference type="InterPro" id="IPR020845">
    <property type="entry name" value="AMP-binding_CS"/>
</dbReference>
<evidence type="ECO:0000256" key="5">
    <source>
        <dbReference type="SAM" id="MobiDB-lite"/>
    </source>
</evidence>
<dbReference type="PANTHER" id="PTHR45527">
    <property type="entry name" value="NONRIBOSOMAL PEPTIDE SYNTHETASE"/>
    <property type="match status" value="1"/>
</dbReference>
<feature type="domain" description="Carrier" evidence="6">
    <location>
        <begin position="1992"/>
        <end position="2067"/>
    </location>
</feature>
<dbReference type="InterPro" id="IPR000873">
    <property type="entry name" value="AMP-dep_synth/lig_dom"/>
</dbReference>
<dbReference type="GO" id="GO:0047527">
    <property type="term" value="F:2,3-dihydroxybenzoate-serine ligase activity"/>
    <property type="evidence" value="ECO:0007669"/>
    <property type="project" value="TreeGrafter"/>
</dbReference>
<dbReference type="InterPro" id="IPR045851">
    <property type="entry name" value="AMP-bd_C_sf"/>
</dbReference>
<dbReference type="InterPro" id="IPR020806">
    <property type="entry name" value="PKS_PP-bd"/>
</dbReference>
<evidence type="ECO:0000256" key="2">
    <source>
        <dbReference type="ARBA" id="ARBA00022450"/>
    </source>
</evidence>
<evidence type="ECO:0000313" key="7">
    <source>
        <dbReference type="EMBL" id="TYQ02446.1"/>
    </source>
</evidence>
<dbReference type="FunFam" id="3.30.300.30:FF:000010">
    <property type="entry name" value="Enterobactin synthetase component F"/>
    <property type="match status" value="1"/>
</dbReference>
<dbReference type="SUPFAM" id="SSF47336">
    <property type="entry name" value="ACP-like"/>
    <property type="match status" value="3"/>
</dbReference>
<accession>A0A652YLF9</accession>
<evidence type="ECO:0000256" key="1">
    <source>
        <dbReference type="ARBA" id="ARBA00001957"/>
    </source>
</evidence>
<comment type="cofactor">
    <cofactor evidence="1">
        <name>pantetheine 4'-phosphate</name>
        <dbReference type="ChEBI" id="CHEBI:47942"/>
    </cofactor>
</comment>
<dbReference type="InterPro" id="IPR009081">
    <property type="entry name" value="PP-bd_ACP"/>
</dbReference>
<dbReference type="NCBIfam" id="NF003417">
    <property type="entry name" value="PRK04813.1"/>
    <property type="match status" value="3"/>
</dbReference>
<dbReference type="NCBIfam" id="TIGR01733">
    <property type="entry name" value="AA-adenyl-dom"/>
    <property type="match status" value="3"/>
</dbReference>
<dbReference type="FunFam" id="3.40.50.12780:FF:000012">
    <property type="entry name" value="Non-ribosomal peptide synthetase"/>
    <property type="match status" value="2"/>
</dbReference>
<dbReference type="EMBL" id="VNIQ01000006">
    <property type="protein sequence ID" value="TYQ02446.1"/>
    <property type="molecule type" value="Genomic_DNA"/>
</dbReference>
<dbReference type="SUPFAM" id="SSF56801">
    <property type="entry name" value="Acetyl-CoA synthetase-like"/>
    <property type="match status" value="3"/>
</dbReference>
<dbReference type="CDD" id="cd19540">
    <property type="entry name" value="LCL_NRPS-like"/>
    <property type="match status" value="2"/>
</dbReference>
<evidence type="ECO:0000256" key="3">
    <source>
        <dbReference type="ARBA" id="ARBA00022553"/>
    </source>
</evidence>
<dbReference type="Pfam" id="PF00550">
    <property type="entry name" value="PP-binding"/>
    <property type="match status" value="3"/>
</dbReference>
<dbReference type="GO" id="GO:0031177">
    <property type="term" value="F:phosphopantetheine binding"/>
    <property type="evidence" value="ECO:0007669"/>
    <property type="project" value="InterPro"/>
</dbReference>
<keyword evidence="3" id="KW-0597">Phosphoprotein</keyword>
<gene>
    <name evidence="7" type="ORF">FNL38_106266</name>
</gene>
<dbReference type="CDD" id="cd05930">
    <property type="entry name" value="A_NRPS"/>
    <property type="match status" value="2"/>
</dbReference>
<dbReference type="PROSITE" id="PS50075">
    <property type="entry name" value="CARRIER"/>
    <property type="match status" value="3"/>
</dbReference>
<evidence type="ECO:0000256" key="4">
    <source>
        <dbReference type="ARBA" id="ARBA00022598"/>
    </source>
</evidence>
<organism evidence="7">
    <name type="scientific">Nocardia globerula</name>
    <dbReference type="NCBI Taxonomy" id="1818"/>
    <lineage>
        <taxon>Bacteria</taxon>
        <taxon>Bacillati</taxon>
        <taxon>Actinomycetota</taxon>
        <taxon>Actinomycetes</taxon>
        <taxon>Mycobacteriales</taxon>
        <taxon>Nocardiaceae</taxon>
        <taxon>Nocardia</taxon>
    </lineage>
</organism>
<keyword evidence="4" id="KW-0436">Ligase</keyword>
<dbReference type="PANTHER" id="PTHR45527:SF1">
    <property type="entry name" value="FATTY ACID SYNTHASE"/>
    <property type="match status" value="1"/>
</dbReference>
<dbReference type="GO" id="GO:0005829">
    <property type="term" value="C:cytosol"/>
    <property type="evidence" value="ECO:0007669"/>
    <property type="project" value="TreeGrafter"/>
</dbReference>
<dbReference type="SUPFAM" id="SSF52777">
    <property type="entry name" value="CoA-dependent acyltransferases"/>
    <property type="match status" value="8"/>
</dbReference>
<sequence length="3555" mass="378818">MVSRKRLALTAAQAGMWFAQQLDPQNPTFVTGQCIEIVGPLDPSVLARAVDRVVAETPSLMARFAVDSGEVYQELGAWEYPGTDVVARESFEVALTEMREQLRMPLDPSAGPGCVVTIFTLGPSHHALFFRVHHTLIDVYGYSLLGRRIVAVHNAEVRGKEPPANRFDPLEVILDQDAARADSDAQSLDRDFWSAELLGAQESVSLSRIASPPASSVARTLQSHTTLISAASAERITAAGRVVEGSWADVVTAAVAAYLARSNGSLDVTLGFPSMNRMGTVAAKVLTTAVNVLPLRIAVDPNSNLIDLAAGVRAAVKRTAPHAAYRSEAIHRDLRLPASSAGPVGPTVNIKPFGDTLRFDGAGATVHSLARGPVHDIAFIVRRLDETGELEIQIDADADRYTGAELARHASALTKLLESVTAEGTGAAIAQVSLLEPEALQILAEWGGRATAFDDYCPDVMDLFDAQVDEHGDNLALVAGAERLSYAELAARVDALAAELSSRGAGPESLVALALPRCASAVVALLAVLRCGGAYIPLDPQFPSSRLEYMLDDARPAILLTAASFTDRISVPEDTAVATIAGDEISWSAAASSAASGARVAPANTAYVIYTSGSTGNPKGVMLDRRALARFVRSATDLTSIGAHTRLLALTTLSFDIAVLELFVPLTAGGSVILADENQAKEPAAIAALVSSESVTAVQATPSQWGTVLEHGVTDLAAVDVLVGGEALPTRTAQQLSELARSVQNMYGPTEATVWCTSTPVLPNIDWTGSIGRPFAGTAAVVLDRYLQPVNVGAIGELYVAGTQLARGYRGRPDLTATRFVADPFGRGRMYRTGDLVRWTESGQLEYLGRGDDQVKVRGHRIELGEIETVAGEFDTVGACVAVARSDGSGTVHLVAYVTAVESAHVDLPALRAFIADRLPAYMVPSAIVVMDEFPLTPNLKIDRKALPAPDFGDADTGRSAETAAEIALSGMFADLLGLTVVGVDADFFTLGGTSLSATRLVARLKSALGVELSLRDVFDTPTVAGLALRVESAAPARPAIVAHERTDIVPLSSAQQSLWFVHQTQGPSATYNIPFALHLNGAVDATALKNAVAAVVARHRVLRTVVVDIDGVGFGRVLDAEPEFTDSEVSEVDVQSALLTAACVPFDLEHDIPVRAHLVRSGTDTAVLLLVIHHIAGDEWSAGPMLTDLAAVYNGEQLPAEQPRIQYSDFAIWQRECAEDPDLSASTDRQLAYWRDLFSGAPEELQLPYDRARPAVPTWRGGEVWTHTGAGVVHGLRSVTEKSGSTMFMLAQAAVAVLLSKLGAGEDITLGAPIAGRVDGSLEDTVGFFVTTVAQRVDLTGRPSLAEVLSRVRRGALDGFAHQDVAFEQVVDAVGVTRSLARHPLFQTMVQHRTPHSVPSFTGLAVSPSYVSTGTAKFDLTFEFVELADGLDVRIEYAEDLFDRVTAETIAVRLRTVLEHFATDTGAGLQSVDVLLPAERNAQSVEGHTTRLLPELLDDAEHEFADHVALICGPDEYTYRELADRSNRLARLLIQRGIGTDVVVGIAVGRSIECVVALRAVIAAGAAYLPIDPSYPRARIEYMLADADPALVIVDADTVQWIRPDSEDATIAELEAAAAGLRGDRVGRVVSPAAAAYVVYTSGSTGQPKGVMGTAGALANRLVWQRDLVRADGWADVRLAKSSMSFIDGSTELLAGLLAGARLVLADDAESRDAGALADLIDRHGVRQLTAVPSLAAALAQFREESAHRVSSWFLSGEPLTRAVIDLFDEKNTRVINSYGSSEVAGDVTFWTATSSANRVLIGAPVPGVGARILDAYLRPVPDGVTGELYVEGIQVARGYLGRPELTATRFVADPMGSGGRLFRTGDLVRRTRSGELDFVSRADAQMSLHGFRIEPGEVEAALASHPSVERALVVVRASAAGSDQLVGYAVRAPGTAVPDDSQLRAHLRDLLPDYMIPAVFVVLDGLPVLPNGKVDRDALPAPVRSEGRREAATELERIYCELLAELLGITTVGPDEDFFALGGNSLLATRLASAIRARTGHDVTIREVFDLRTPAELARAAQIGKVRRPELIRRDHGAIVPMSAAQGRLWFLFQLEGPSSTYNIPYTMHLQGSVDLDALRGALAHVLSQHETLRTVFTAESGDGEAGHIGYQVVRPISECELPLDVLDVLPAQLESTLAREAAYTFDIAHELPVRAVLLRTGTDDAHLMVLVHHIAADEWSARPLVSDLTRAYSHLVSGTAAMPEPLPVQYRDFSAWQPEVLGEASDPESVLAGQLEYWTGALAGQPEELALPRDRARPAVSTYRGSAVAFDLEPQVRASLAAIAAAGGATMFMLTHAAVAVLLAELGAGDDIVVGSPVAGRSDAALERVVGFFVNTLVLRTDLSGDPTFVQFLERVRATDLDAYAHQDVPFEQLVEAMAPARSLSRQPLFQILVQYRDAVDRIEMAGLDASPVFLETGTAKFDLTFDLAETADGGIRGRIEYATDLFDRGTVDAFAGRLVQVLRQCAANPELRLSQLDSMTRTDRAAIDSAESGRIVPLDSSLTLPGMFARQVALTPGAVAMIVDESGESLTYTELDRRTERLAATLRGVVPVGGVVAVAVRRSAALVVTLLAIHRIGATYLPLDDSYPVDRLEYMLADARPSLLVVGPGIEPLDCPAPMLEVDEGGTATTQSDTATAVDTVVHPDSAAYLLYTSGSTGRPKGVLVSHRAVVNRLSWMQDEYHLGSDDRVLQKTPAGFDVSVWEFFWPLITGATLVVAAPDGHRDPRYLRDVVKRRSVTTAHFVPSMLAAFLDHVAVETDPRPKLSRVLCSGEALTPDHRDRFHALVDAELHNLYGPTEAAVDVTASHIVPAVDTNWVTIGRPLWNTRVLVLDARLRRVAPGVAGELYLGGVQLARGYHDRASLTSERFVADPFGEFGERLYRTGDLVRWREYGDDGLALEYLGRTDGQVKLRGLRVELGEIENVLTSHPTLAQCAVVARGGQIHAYVVPVPDATIVPAELAAFASTLLPDYMVPTAMVVLDTLPLTPNGKLDRRALPEPVAPDESQRRAPEGPEETAMCELFAEALRVDAVGADDDFFMLGGDSIISIQVVNAAGRRGITFGPKEIFQWRTPAALAKVVDFGAPGDAETAHSGPVDPSDVTGSLALTPLVHRARESGVSPAGLGIALSVSTPAGTTVGDVEQAMSALLQAHDALRLRLARVASVLWSLETDADVAAVVQHVDCSDLGDADLAVRAAAEATALIAELDLENGRTVTARWLDAGESRSGTLVVAVHALAADPASVAKLRADLETIWREGGGVMSLRRPAATAHGFAERFNELAQDPALMGELTHWSQVLAPGAELRPGAPAILTGGPRGTYRATLEARLEGDMETAALAALTYGLARWRAAPAELTVELERDVRIAGSDEPDPLATVGPFAAGVPVRLPALAVSVTPEDALAAAAAALSVVPGGIGTGYGKLRYLNAQTAPVFAMWGRPEVSVRVIRDVESRGVGNSGDERRVDPRVLDVTAYVTDDGRLVEIRFDFDATLFGEDDARAIAAAFGQVELSAVP</sequence>
<feature type="region of interest" description="Disordered" evidence="5">
    <location>
        <begin position="3034"/>
        <end position="3058"/>
    </location>
</feature>
<protein>
    <submittedName>
        <fullName evidence="7">Amino acid adenylation domain-containing protein</fullName>
    </submittedName>
</protein>
<dbReference type="Gene3D" id="3.30.559.30">
    <property type="entry name" value="Nonribosomal peptide synthetase, condensation domain"/>
    <property type="match status" value="4"/>
</dbReference>
<dbReference type="Pfam" id="PF00501">
    <property type="entry name" value="AMP-binding"/>
    <property type="match status" value="3"/>
</dbReference>
<keyword evidence="2" id="KW-0596">Phosphopantetheine</keyword>
<name>A0A652YLF9_NOCGL</name>
<comment type="caution">
    <text evidence="7">The sequence shown here is derived from an EMBL/GenBank/DDBJ whole genome shotgun (WGS) entry which is preliminary data.</text>
</comment>
<dbReference type="InterPro" id="IPR036736">
    <property type="entry name" value="ACP-like_sf"/>
</dbReference>
<dbReference type="UniPathway" id="UPA00011"/>
<dbReference type="FunFam" id="3.40.50.980:FF:000001">
    <property type="entry name" value="Non-ribosomal peptide synthetase"/>
    <property type="match status" value="2"/>
</dbReference>